<gene>
    <name evidence="2" type="ORF">BT62DRAFT_135530</name>
</gene>
<reference evidence="2" key="1">
    <citation type="submission" date="2020-11" db="EMBL/GenBank/DDBJ databases">
        <title>Adaptations for nitrogen fixation in a non-lichenized fungal sporocarp promotes dispersal by wood-feeding termites.</title>
        <authorList>
            <consortium name="DOE Joint Genome Institute"/>
            <person name="Koch R.A."/>
            <person name="Yoon G."/>
            <person name="Arayal U."/>
            <person name="Lail K."/>
            <person name="Amirebrahimi M."/>
            <person name="Labutti K."/>
            <person name="Lipzen A."/>
            <person name="Riley R."/>
            <person name="Barry K."/>
            <person name="Henrissat B."/>
            <person name="Grigoriev I.V."/>
            <person name="Herr J.R."/>
            <person name="Aime M.C."/>
        </authorList>
    </citation>
    <scope>NUCLEOTIDE SEQUENCE</scope>
    <source>
        <strain evidence="2">MCA 3950</strain>
    </source>
</reference>
<name>A0A9P7VDV2_9AGAR</name>
<organism evidence="2 3">
    <name type="scientific">Guyanagaster necrorhizus</name>
    <dbReference type="NCBI Taxonomy" id="856835"/>
    <lineage>
        <taxon>Eukaryota</taxon>
        <taxon>Fungi</taxon>
        <taxon>Dikarya</taxon>
        <taxon>Basidiomycota</taxon>
        <taxon>Agaricomycotina</taxon>
        <taxon>Agaricomycetes</taxon>
        <taxon>Agaricomycetidae</taxon>
        <taxon>Agaricales</taxon>
        <taxon>Marasmiineae</taxon>
        <taxon>Physalacriaceae</taxon>
        <taxon>Guyanagaster</taxon>
    </lineage>
</organism>
<accession>A0A9P7VDV2</accession>
<keyword evidence="3" id="KW-1185">Reference proteome</keyword>
<protein>
    <submittedName>
        <fullName evidence="2">Uncharacterized protein</fullName>
    </submittedName>
</protein>
<sequence length="72" mass="8068">MHSTGVRTRTEPNQLGHLTRLLSVEQERERNDLQRTGTLISRCVTYIPLPRVIVLCMFAGGISTALSKNAFI</sequence>
<evidence type="ECO:0000256" key="1">
    <source>
        <dbReference type="SAM" id="MobiDB-lite"/>
    </source>
</evidence>
<dbReference type="GeneID" id="66102106"/>
<evidence type="ECO:0000313" key="3">
    <source>
        <dbReference type="Proteomes" id="UP000812287"/>
    </source>
</evidence>
<feature type="compositionally biased region" description="Polar residues" evidence="1">
    <location>
        <begin position="1"/>
        <end position="13"/>
    </location>
</feature>
<comment type="caution">
    <text evidence="2">The sequence shown here is derived from an EMBL/GenBank/DDBJ whole genome shotgun (WGS) entry which is preliminary data.</text>
</comment>
<evidence type="ECO:0000313" key="2">
    <source>
        <dbReference type="EMBL" id="KAG7439078.1"/>
    </source>
</evidence>
<dbReference type="AlphaFoldDB" id="A0A9P7VDV2"/>
<proteinExistence type="predicted"/>
<dbReference type="RefSeq" id="XP_043032582.1">
    <property type="nucleotide sequence ID" value="XM_043179812.1"/>
</dbReference>
<dbReference type="EMBL" id="MU250642">
    <property type="protein sequence ID" value="KAG7439078.1"/>
    <property type="molecule type" value="Genomic_DNA"/>
</dbReference>
<dbReference type="Proteomes" id="UP000812287">
    <property type="component" value="Unassembled WGS sequence"/>
</dbReference>
<feature type="region of interest" description="Disordered" evidence="1">
    <location>
        <begin position="1"/>
        <end position="21"/>
    </location>
</feature>